<evidence type="ECO:0000313" key="2">
    <source>
        <dbReference type="Proteomes" id="UP000030121"/>
    </source>
</evidence>
<dbReference type="EMBL" id="JRLW01000004">
    <property type="protein sequence ID" value="KGO90040.1"/>
    <property type="molecule type" value="Genomic_DNA"/>
</dbReference>
<dbReference type="eggNOG" id="ENOG5030QM2">
    <property type="taxonomic scope" value="Bacteria"/>
</dbReference>
<protein>
    <submittedName>
        <fullName evidence="1">Uncharacterized protein</fullName>
    </submittedName>
</protein>
<dbReference type="AlphaFoldDB" id="A0A0A2MP28"/>
<name>A0A0A2MP28_9FLAO</name>
<organism evidence="1 2">
    <name type="scientific">Flavobacterium suncheonense GH29-5 = DSM 17707</name>
    <dbReference type="NCBI Taxonomy" id="1121899"/>
    <lineage>
        <taxon>Bacteria</taxon>
        <taxon>Pseudomonadati</taxon>
        <taxon>Bacteroidota</taxon>
        <taxon>Flavobacteriia</taxon>
        <taxon>Flavobacteriales</taxon>
        <taxon>Flavobacteriaceae</taxon>
        <taxon>Flavobacterium</taxon>
    </lineage>
</organism>
<evidence type="ECO:0000313" key="1">
    <source>
        <dbReference type="EMBL" id="KGO90040.1"/>
    </source>
</evidence>
<keyword evidence="2" id="KW-1185">Reference proteome</keyword>
<dbReference type="RefSeq" id="WP_026981534.1">
    <property type="nucleotide sequence ID" value="NZ_JRLW01000004.1"/>
</dbReference>
<dbReference type="OrthoDB" id="1376271at2"/>
<reference evidence="1 2" key="1">
    <citation type="submission" date="2013-09" db="EMBL/GenBank/DDBJ databases">
        <authorList>
            <person name="Zeng Z."/>
            <person name="Chen C."/>
        </authorList>
    </citation>
    <scope>NUCLEOTIDE SEQUENCE [LARGE SCALE GENOMIC DNA]</scope>
    <source>
        <strain evidence="1 2">GH29-5</strain>
    </source>
</reference>
<proteinExistence type="predicted"/>
<gene>
    <name evidence="1" type="ORF">Q764_05390</name>
</gene>
<accession>A0A0A2MP28</accession>
<dbReference type="Proteomes" id="UP000030121">
    <property type="component" value="Unassembled WGS sequence"/>
</dbReference>
<comment type="caution">
    <text evidence="1">The sequence shown here is derived from an EMBL/GenBank/DDBJ whole genome shotgun (WGS) entry which is preliminary data.</text>
</comment>
<sequence>MKKTLQVQHVYSANSRMNKLLFKPQQIVFSIKSFRNFDIFHFTNPLHDELQIIYANLRV</sequence>